<dbReference type="EMBL" id="JAZHOF010000007">
    <property type="protein sequence ID" value="MEJ8573332.1"/>
    <property type="molecule type" value="Genomic_DNA"/>
</dbReference>
<protein>
    <submittedName>
        <fullName evidence="2">Uncharacterized protein</fullName>
    </submittedName>
</protein>
<evidence type="ECO:0000313" key="3">
    <source>
        <dbReference type="Proteomes" id="UP001378188"/>
    </source>
</evidence>
<organism evidence="2 3">
    <name type="scientific">Microbaculum marinum</name>
    <dbReference type="NCBI Taxonomy" id="1764581"/>
    <lineage>
        <taxon>Bacteria</taxon>
        <taxon>Pseudomonadati</taxon>
        <taxon>Pseudomonadota</taxon>
        <taxon>Alphaproteobacteria</taxon>
        <taxon>Hyphomicrobiales</taxon>
        <taxon>Tepidamorphaceae</taxon>
        <taxon>Microbaculum</taxon>
    </lineage>
</organism>
<dbReference type="Proteomes" id="UP001378188">
    <property type="component" value="Unassembled WGS sequence"/>
</dbReference>
<comment type="caution">
    <text evidence="2">The sequence shown here is derived from an EMBL/GenBank/DDBJ whole genome shotgun (WGS) entry which is preliminary data.</text>
</comment>
<dbReference type="RefSeq" id="WP_340331025.1">
    <property type="nucleotide sequence ID" value="NZ_JAZHOF010000007.1"/>
</dbReference>
<name>A0AAW9RM35_9HYPH</name>
<proteinExistence type="predicted"/>
<keyword evidence="1" id="KW-0732">Signal</keyword>
<reference evidence="2 3" key="1">
    <citation type="submission" date="2024-02" db="EMBL/GenBank/DDBJ databases">
        <title>Genome analysis and characterization of Microbaculum marinisediminis sp. nov., isolated from marine sediment.</title>
        <authorList>
            <person name="Du Z.-J."/>
            <person name="Ye Y.-Q."/>
            <person name="Zhang Z.-R."/>
            <person name="Yuan S.-M."/>
            <person name="Zhang X.-Y."/>
        </authorList>
    </citation>
    <scope>NUCLEOTIDE SEQUENCE [LARGE SCALE GENOMIC DNA]</scope>
    <source>
        <strain evidence="2 3">SDUM1044001</strain>
    </source>
</reference>
<gene>
    <name evidence="2" type="ORF">V3328_17725</name>
</gene>
<accession>A0AAW9RM35</accession>
<evidence type="ECO:0000313" key="2">
    <source>
        <dbReference type="EMBL" id="MEJ8573332.1"/>
    </source>
</evidence>
<keyword evidence="3" id="KW-1185">Reference proteome</keyword>
<dbReference type="AlphaFoldDB" id="A0AAW9RM35"/>
<feature type="chain" id="PRO_5043443588" evidence="1">
    <location>
        <begin position="25"/>
        <end position="152"/>
    </location>
</feature>
<feature type="signal peptide" evidence="1">
    <location>
        <begin position="1"/>
        <end position="24"/>
    </location>
</feature>
<evidence type="ECO:0000256" key="1">
    <source>
        <dbReference type="SAM" id="SignalP"/>
    </source>
</evidence>
<sequence>MSWNGLIGLAAAAALLLFSAPGIAKDKGRQIDVPARQDRGERANVRHARIALYYSPVGGVLRSKGVDKVTSPHPGIYCIKPTRNLDTSKFIASVSVDWFESDGADVMAQWAGLAVNCPDIYKWFQVRTYELDLRDGSYPNPSDRVGFTFIVP</sequence>